<dbReference type="KEGG" id="oat:OAN307_c14500"/>
<dbReference type="EMBL" id="CP003740">
    <property type="protein sequence ID" value="AGI67126.1"/>
    <property type="molecule type" value="Genomic_DNA"/>
</dbReference>
<dbReference type="RefSeq" id="WP_015499162.1">
    <property type="nucleotide sequence ID" value="NC_020911.1"/>
</dbReference>
<evidence type="ECO:0000313" key="1">
    <source>
        <dbReference type="EMBL" id="AGI67126.1"/>
    </source>
</evidence>
<dbReference type="AlphaFoldDB" id="M9R9R6"/>
<protein>
    <submittedName>
        <fullName evidence="1">Uncharacterized protein</fullName>
    </submittedName>
</protein>
<accession>M9R9R6</accession>
<reference evidence="1 2" key="1">
    <citation type="journal article" date="2013" name="PLoS ONE">
        <title>Poles Apart: Arctic and Antarctic Octadecabacter strains Share High Genome Plasticity and a New Type of Xanthorhodopsin.</title>
        <authorList>
            <person name="Vollmers J."/>
            <person name="Voget S."/>
            <person name="Dietrich S."/>
            <person name="Gollnow K."/>
            <person name="Smits M."/>
            <person name="Meyer K."/>
            <person name="Brinkhoff T."/>
            <person name="Simon M."/>
            <person name="Daniel R."/>
        </authorList>
    </citation>
    <scope>NUCLEOTIDE SEQUENCE [LARGE SCALE GENOMIC DNA]</scope>
    <source>
        <strain evidence="1 2">307</strain>
    </source>
</reference>
<dbReference type="OrthoDB" id="7875853at2"/>
<keyword evidence="2" id="KW-1185">Reference proteome</keyword>
<proteinExistence type="predicted"/>
<dbReference type="HOGENOM" id="CLU_2863387_0_0_5"/>
<name>M9R9R6_9RHOB</name>
<gene>
    <name evidence="1" type="ORF">OAN307_c14500</name>
</gene>
<dbReference type="STRING" id="391626.OAN307_c14500"/>
<sequence length="64" mass="6882">MVRIVQILLVVMAIAILAFQLGQGSVLATQSTREARLPNTVKTISFVLLILLMFGVVTGWLGGL</sequence>
<organism evidence="1 2">
    <name type="scientific">Octadecabacter antarcticus 307</name>
    <dbReference type="NCBI Taxonomy" id="391626"/>
    <lineage>
        <taxon>Bacteria</taxon>
        <taxon>Pseudomonadati</taxon>
        <taxon>Pseudomonadota</taxon>
        <taxon>Alphaproteobacteria</taxon>
        <taxon>Rhodobacterales</taxon>
        <taxon>Roseobacteraceae</taxon>
        <taxon>Octadecabacter</taxon>
    </lineage>
</organism>
<evidence type="ECO:0000313" key="2">
    <source>
        <dbReference type="Proteomes" id="UP000005307"/>
    </source>
</evidence>
<dbReference type="Proteomes" id="UP000005307">
    <property type="component" value="Chromosome"/>
</dbReference>